<evidence type="ECO:0000313" key="2">
    <source>
        <dbReference type="EMBL" id="GCE30472.1"/>
    </source>
</evidence>
<feature type="region of interest" description="Disordered" evidence="1">
    <location>
        <begin position="29"/>
        <end position="49"/>
    </location>
</feature>
<proteinExistence type="predicted"/>
<dbReference type="Proteomes" id="UP000287171">
    <property type="component" value="Unassembled WGS sequence"/>
</dbReference>
<reference evidence="3" key="1">
    <citation type="submission" date="2018-12" db="EMBL/GenBank/DDBJ databases">
        <title>Tengunoibacter tsumagoiensis gen. nov., sp. nov., Dictyobacter kobayashii sp. nov., D. alpinus sp. nov., and D. joshuensis sp. nov. and description of Dictyobacteraceae fam. nov. within the order Ktedonobacterales isolated from Tengu-no-mugimeshi.</title>
        <authorList>
            <person name="Wang C.M."/>
            <person name="Zheng Y."/>
            <person name="Sakai Y."/>
            <person name="Toyoda A."/>
            <person name="Minakuchi Y."/>
            <person name="Abe K."/>
            <person name="Yokota A."/>
            <person name="Yabe S."/>
        </authorList>
    </citation>
    <scope>NUCLEOTIDE SEQUENCE [LARGE SCALE GENOMIC DNA]</scope>
    <source>
        <strain evidence="3">Uno16</strain>
    </source>
</reference>
<dbReference type="EMBL" id="BIFT01000002">
    <property type="protein sequence ID" value="GCE30472.1"/>
    <property type="molecule type" value="Genomic_DNA"/>
</dbReference>
<keyword evidence="3" id="KW-1185">Reference proteome</keyword>
<name>A0A402BGW0_9CHLR</name>
<dbReference type="OrthoDB" id="167003at2"/>
<gene>
    <name evidence="2" type="ORF">KDA_59560</name>
</gene>
<sequence>MNNPQKKQPVVLLLPTSITQTIEPIYPIWPTSQPGPMRKLPPPGMRPVNPWRSDQMVEIAYNQETGEPDEVDMRRYYPSWAFQGRTHYDQREAYS</sequence>
<evidence type="ECO:0000256" key="1">
    <source>
        <dbReference type="SAM" id="MobiDB-lite"/>
    </source>
</evidence>
<protein>
    <submittedName>
        <fullName evidence="2">Uncharacterized protein</fullName>
    </submittedName>
</protein>
<dbReference type="AlphaFoldDB" id="A0A402BGW0"/>
<comment type="caution">
    <text evidence="2">The sequence shown here is derived from an EMBL/GenBank/DDBJ whole genome shotgun (WGS) entry which is preliminary data.</text>
</comment>
<evidence type="ECO:0000313" key="3">
    <source>
        <dbReference type="Proteomes" id="UP000287171"/>
    </source>
</evidence>
<organism evidence="2 3">
    <name type="scientific">Dictyobacter alpinus</name>
    <dbReference type="NCBI Taxonomy" id="2014873"/>
    <lineage>
        <taxon>Bacteria</taxon>
        <taxon>Bacillati</taxon>
        <taxon>Chloroflexota</taxon>
        <taxon>Ktedonobacteria</taxon>
        <taxon>Ktedonobacterales</taxon>
        <taxon>Dictyobacteraceae</taxon>
        <taxon>Dictyobacter</taxon>
    </lineage>
</organism>
<dbReference type="RefSeq" id="WP_126630555.1">
    <property type="nucleotide sequence ID" value="NZ_BIFT01000002.1"/>
</dbReference>
<accession>A0A402BGW0</accession>